<evidence type="ECO:0000259" key="4">
    <source>
        <dbReference type="PROSITE" id="PS50995"/>
    </source>
</evidence>
<keyword evidence="1" id="KW-0805">Transcription regulation</keyword>
<keyword evidence="2" id="KW-0238">DNA-binding</keyword>
<comment type="caution">
    <text evidence="5">The sequence shown here is derived from an EMBL/GenBank/DDBJ whole genome shotgun (WGS) entry which is preliminary data.</text>
</comment>
<dbReference type="OrthoDB" id="2366010at2"/>
<proteinExistence type="predicted"/>
<dbReference type="EMBL" id="LILB01000001">
    <property type="protein sequence ID" value="KOO51293.1"/>
    <property type="molecule type" value="Genomic_DNA"/>
</dbReference>
<evidence type="ECO:0000313" key="6">
    <source>
        <dbReference type="Proteomes" id="UP000036867"/>
    </source>
</evidence>
<dbReference type="PRINTS" id="PR00598">
    <property type="entry name" value="HTHMARR"/>
</dbReference>
<dbReference type="PANTHER" id="PTHR42756">
    <property type="entry name" value="TRANSCRIPTIONAL REGULATOR, MARR"/>
    <property type="match status" value="1"/>
</dbReference>
<dbReference type="PATRIC" id="fig|263475.3.peg.732"/>
<evidence type="ECO:0000256" key="1">
    <source>
        <dbReference type="ARBA" id="ARBA00023015"/>
    </source>
</evidence>
<keyword evidence="3" id="KW-0804">Transcription</keyword>
<evidence type="ECO:0000256" key="2">
    <source>
        <dbReference type="ARBA" id="ARBA00023125"/>
    </source>
</evidence>
<dbReference type="CDD" id="cd00090">
    <property type="entry name" value="HTH_ARSR"/>
    <property type="match status" value="1"/>
</dbReference>
<dbReference type="SMART" id="SM00347">
    <property type="entry name" value="HTH_MARR"/>
    <property type="match status" value="1"/>
</dbReference>
<dbReference type="GO" id="GO:0003677">
    <property type="term" value="F:DNA binding"/>
    <property type="evidence" value="ECO:0007669"/>
    <property type="project" value="UniProtKB-KW"/>
</dbReference>
<dbReference type="RefSeq" id="WP_053415427.1">
    <property type="nucleotide sequence ID" value="NZ_JBCMHV010000006.1"/>
</dbReference>
<organism evidence="5 6">
    <name type="scientific">Viridibacillus arvi</name>
    <dbReference type="NCBI Taxonomy" id="263475"/>
    <lineage>
        <taxon>Bacteria</taxon>
        <taxon>Bacillati</taxon>
        <taxon>Bacillota</taxon>
        <taxon>Bacilli</taxon>
        <taxon>Bacillales</taxon>
        <taxon>Caryophanaceae</taxon>
        <taxon>Viridibacillus</taxon>
    </lineage>
</organism>
<dbReference type="InterPro" id="IPR011991">
    <property type="entry name" value="ArsR-like_HTH"/>
</dbReference>
<dbReference type="PROSITE" id="PS50995">
    <property type="entry name" value="HTH_MARR_2"/>
    <property type="match status" value="1"/>
</dbReference>
<dbReference type="Proteomes" id="UP000036867">
    <property type="component" value="Unassembled WGS sequence"/>
</dbReference>
<dbReference type="Gene3D" id="1.10.10.10">
    <property type="entry name" value="Winged helix-like DNA-binding domain superfamily/Winged helix DNA-binding domain"/>
    <property type="match status" value="1"/>
</dbReference>
<protein>
    <submittedName>
        <fullName evidence="5">MarR family transcriptional regulator</fullName>
    </submittedName>
</protein>
<dbReference type="GeneID" id="301134890"/>
<accession>A0A0M0LKP9</accession>
<evidence type="ECO:0000313" key="5">
    <source>
        <dbReference type="EMBL" id="KOO51293.1"/>
    </source>
</evidence>
<dbReference type="SUPFAM" id="SSF46785">
    <property type="entry name" value="Winged helix' DNA-binding domain"/>
    <property type="match status" value="1"/>
</dbReference>
<gene>
    <name evidence="5" type="ORF">AMD00_02005</name>
</gene>
<reference evidence="6" key="1">
    <citation type="submission" date="2015-08" db="EMBL/GenBank/DDBJ databases">
        <title>Fjat-10028 dsm 16317.</title>
        <authorList>
            <person name="Liu B."/>
            <person name="Wang J."/>
            <person name="Zhu Y."/>
            <person name="Liu G."/>
            <person name="Chen Q."/>
            <person name="Chen Z."/>
            <person name="Lan J."/>
            <person name="Che J."/>
            <person name="Ge C."/>
            <person name="Shi H."/>
            <person name="Pan Z."/>
            <person name="Liu X."/>
        </authorList>
    </citation>
    <scope>NUCLEOTIDE SEQUENCE [LARGE SCALE GENOMIC DNA]</scope>
    <source>
        <strain evidence="6">DSM 16317</strain>
    </source>
</reference>
<name>A0A0M0LKP9_9BACL</name>
<evidence type="ECO:0000256" key="3">
    <source>
        <dbReference type="ARBA" id="ARBA00023163"/>
    </source>
</evidence>
<dbReference type="InterPro" id="IPR036388">
    <property type="entry name" value="WH-like_DNA-bd_sf"/>
</dbReference>
<dbReference type="InterPro" id="IPR036390">
    <property type="entry name" value="WH_DNA-bd_sf"/>
</dbReference>
<dbReference type="STRING" id="263475.AMD00_02005"/>
<sequence>MQCSLSNQEQILHLLKGLNNQISPKFERCTGISSTRFELLHQLYETEEINQSNLQKAVNIDSAAITRHLKQLEANGMVTRRRNPTDNRVIFVRLTEEGRKRIVGYKKEKINFVNQMLIDFNQEDLESLSDMLNRMQNNISEY</sequence>
<dbReference type="AlphaFoldDB" id="A0A0M0LKP9"/>
<feature type="domain" description="HTH marR-type" evidence="4">
    <location>
        <begin position="8"/>
        <end position="137"/>
    </location>
</feature>
<dbReference type="InterPro" id="IPR000835">
    <property type="entry name" value="HTH_MarR-typ"/>
</dbReference>
<keyword evidence="6" id="KW-1185">Reference proteome</keyword>
<dbReference type="PANTHER" id="PTHR42756:SF1">
    <property type="entry name" value="TRANSCRIPTIONAL REPRESSOR OF EMRAB OPERON"/>
    <property type="match status" value="1"/>
</dbReference>
<dbReference type="GO" id="GO:0003700">
    <property type="term" value="F:DNA-binding transcription factor activity"/>
    <property type="evidence" value="ECO:0007669"/>
    <property type="project" value="InterPro"/>
</dbReference>
<dbReference type="Pfam" id="PF01047">
    <property type="entry name" value="MarR"/>
    <property type="match status" value="1"/>
</dbReference>